<dbReference type="SUPFAM" id="SSF52743">
    <property type="entry name" value="Subtilisin-like"/>
    <property type="match status" value="1"/>
</dbReference>
<feature type="chain" id="PRO_5039171943" evidence="12">
    <location>
        <begin position="31"/>
        <end position="1373"/>
    </location>
</feature>
<evidence type="ECO:0000256" key="11">
    <source>
        <dbReference type="SAM" id="MobiDB-lite"/>
    </source>
</evidence>
<dbReference type="PROSITE" id="PS51892">
    <property type="entry name" value="SUBTILASE"/>
    <property type="match status" value="1"/>
</dbReference>
<evidence type="ECO:0000256" key="4">
    <source>
        <dbReference type="ARBA" id="ARBA00022670"/>
    </source>
</evidence>
<keyword evidence="2" id="KW-0134">Cell wall</keyword>
<dbReference type="PRINTS" id="PR00723">
    <property type="entry name" value="SUBTILISIN"/>
</dbReference>
<comment type="similarity">
    <text evidence="1 9 10">Belongs to the peptidase S8 family.</text>
</comment>
<dbReference type="InterPro" id="IPR050131">
    <property type="entry name" value="Peptidase_S8_subtilisin-like"/>
</dbReference>
<evidence type="ECO:0000256" key="6">
    <source>
        <dbReference type="ARBA" id="ARBA00022801"/>
    </source>
</evidence>
<feature type="domain" description="SLH" evidence="13">
    <location>
        <begin position="1307"/>
        <end position="1373"/>
    </location>
</feature>
<gene>
    <name evidence="14" type="ORF">FHR92_000927</name>
</gene>
<dbReference type="InterPro" id="IPR001119">
    <property type="entry name" value="SLH_dom"/>
</dbReference>
<evidence type="ECO:0000256" key="10">
    <source>
        <dbReference type="RuleBase" id="RU003355"/>
    </source>
</evidence>
<feature type="signal peptide" evidence="12">
    <location>
        <begin position="1"/>
        <end position="30"/>
    </location>
</feature>
<dbReference type="Pfam" id="PF02225">
    <property type="entry name" value="PA"/>
    <property type="match status" value="1"/>
</dbReference>
<evidence type="ECO:0000256" key="1">
    <source>
        <dbReference type="ARBA" id="ARBA00011073"/>
    </source>
</evidence>
<evidence type="ECO:0000256" key="9">
    <source>
        <dbReference type="PROSITE-ProRule" id="PRU01240"/>
    </source>
</evidence>
<organism evidence="14 15">
    <name type="scientific">Fontibacillus solani</name>
    <dbReference type="NCBI Taxonomy" id="1572857"/>
    <lineage>
        <taxon>Bacteria</taxon>
        <taxon>Bacillati</taxon>
        <taxon>Bacillota</taxon>
        <taxon>Bacilli</taxon>
        <taxon>Bacillales</taxon>
        <taxon>Paenibacillaceae</taxon>
        <taxon>Fontibacillus</taxon>
    </lineage>
</organism>
<dbReference type="Gene3D" id="3.40.50.200">
    <property type="entry name" value="Peptidase S8/S53 domain"/>
    <property type="match status" value="2"/>
</dbReference>
<dbReference type="InterPro" id="IPR015500">
    <property type="entry name" value="Peptidase_S8_subtilisin-rel"/>
</dbReference>
<dbReference type="InterPro" id="IPR023828">
    <property type="entry name" value="Peptidase_S8_Ser-AS"/>
</dbReference>
<dbReference type="InterPro" id="IPR003137">
    <property type="entry name" value="PA_domain"/>
</dbReference>
<evidence type="ECO:0000313" key="15">
    <source>
        <dbReference type="Proteomes" id="UP000567067"/>
    </source>
</evidence>
<evidence type="ECO:0000256" key="3">
    <source>
        <dbReference type="ARBA" id="ARBA00022525"/>
    </source>
</evidence>
<feature type="domain" description="SLH" evidence="13">
    <location>
        <begin position="1242"/>
        <end position="1305"/>
    </location>
</feature>
<evidence type="ECO:0000256" key="7">
    <source>
        <dbReference type="ARBA" id="ARBA00022825"/>
    </source>
</evidence>
<name>A0A7W3XQI5_9BACL</name>
<feature type="active site" description="Charge relay system" evidence="8 9">
    <location>
        <position position="241"/>
    </location>
</feature>
<dbReference type="PANTHER" id="PTHR43806:SF65">
    <property type="entry name" value="SERINE PROTEASE APRX"/>
    <property type="match status" value="1"/>
</dbReference>
<feature type="compositionally biased region" description="Low complexity" evidence="11">
    <location>
        <begin position="952"/>
        <end position="966"/>
    </location>
</feature>
<comment type="caution">
    <text evidence="14">The sequence shown here is derived from an EMBL/GenBank/DDBJ whole genome shotgun (WGS) entry which is preliminary data.</text>
</comment>
<reference evidence="14 15" key="1">
    <citation type="submission" date="2020-08" db="EMBL/GenBank/DDBJ databases">
        <title>Genomic Encyclopedia of Type Strains, Phase III (KMG-III): the genomes of soil and plant-associated and newly described type strains.</title>
        <authorList>
            <person name="Whitman W."/>
        </authorList>
    </citation>
    <scope>NUCLEOTIDE SEQUENCE [LARGE SCALE GENOMIC DNA]</scope>
    <source>
        <strain evidence="14 15">CECT 8693</strain>
    </source>
</reference>
<dbReference type="CDD" id="cd07474">
    <property type="entry name" value="Peptidases_S8_subtilisin_Vpr-like"/>
    <property type="match status" value="1"/>
</dbReference>
<dbReference type="EMBL" id="JACJIP010000004">
    <property type="protein sequence ID" value="MBA9084470.1"/>
    <property type="molecule type" value="Genomic_DNA"/>
</dbReference>
<evidence type="ECO:0000313" key="14">
    <source>
        <dbReference type="EMBL" id="MBA9084470.1"/>
    </source>
</evidence>
<evidence type="ECO:0000256" key="2">
    <source>
        <dbReference type="ARBA" id="ARBA00022512"/>
    </source>
</evidence>
<evidence type="ECO:0000256" key="5">
    <source>
        <dbReference type="ARBA" id="ARBA00022729"/>
    </source>
</evidence>
<dbReference type="SUPFAM" id="SSF52025">
    <property type="entry name" value="PA domain"/>
    <property type="match status" value="1"/>
</dbReference>
<feature type="compositionally biased region" description="Gly residues" evidence="11">
    <location>
        <begin position="938"/>
        <end position="951"/>
    </location>
</feature>
<evidence type="ECO:0000256" key="12">
    <source>
        <dbReference type="SAM" id="SignalP"/>
    </source>
</evidence>
<dbReference type="InterPro" id="IPR023827">
    <property type="entry name" value="Peptidase_S8_Asp-AS"/>
</dbReference>
<dbReference type="RefSeq" id="WP_182534505.1">
    <property type="nucleotide sequence ID" value="NZ_JACJIP010000004.1"/>
</dbReference>
<keyword evidence="5 12" id="KW-0732">Signal</keyword>
<protein>
    <submittedName>
        <fullName evidence="14">Subtilisin family serine protease</fullName>
    </submittedName>
</protein>
<dbReference type="InterPro" id="IPR034213">
    <property type="entry name" value="S8_Vpr-like"/>
</dbReference>
<dbReference type="PROSITE" id="PS51272">
    <property type="entry name" value="SLH"/>
    <property type="match status" value="3"/>
</dbReference>
<dbReference type="Pfam" id="PF00082">
    <property type="entry name" value="Peptidase_S8"/>
    <property type="match status" value="1"/>
</dbReference>
<evidence type="ECO:0000256" key="8">
    <source>
        <dbReference type="PIRSR" id="PIRSR615500-1"/>
    </source>
</evidence>
<keyword evidence="7 9" id="KW-0720">Serine protease</keyword>
<feature type="active site" description="Charge relay system" evidence="8 9">
    <location>
        <position position="200"/>
    </location>
</feature>
<dbReference type="InterPro" id="IPR000209">
    <property type="entry name" value="Peptidase_S8/S53_dom"/>
</dbReference>
<keyword evidence="6 9" id="KW-0378">Hydrolase</keyword>
<dbReference type="Gene3D" id="3.50.30.30">
    <property type="match status" value="1"/>
</dbReference>
<dbReference type="PROSITE" id="PS00136">
    <property type="entry name" value="SUBTILASE_ASP"/>
    <property type="match status" value="1"/>
</dbReference>
<dbReference type="InterPro" id="IPR046450">
    <property type="entry name" value="PA_dom_sf"/>
</dbReference>
<feature type="domain" description="SLH" evidence="13">
    <location>
        <begin position="1183"/>
        <end position="1241"/>
    </location>
</feature>
<dbReference type="Pfam" id="PF00395">
    <property type="entry name" value="SLH"/>
    <property type="match status" value="3"/>
</dbReference>
<dbReference type="PANTHER" id="PTHR43806">
    <property type="entry name" value="PEPTIDASE S8"/>
    <property type="match status" value="1"/>
</dbReference>
<proteinExistence type="inferred from homology"/>
<dbReference type="PROSITE" id="PS00138">
    <property type="entry name" value="SUBTILASE_SER"/>
    <property type="match status" value="1"/>
</dbReference>
<dbReference type="GO" id="GO:0004252">
    <property type="term" value="F:serine-type endopeptidase activity"/>
    <property type="evidence" value="ECO:0007669"/>
    <property type="project" value="UniProtKB-UniRule"/>
</dbReference>
<sequence>MSNRSTIFRKLPAVTLVLGLILSTVPAVNAGASPLPQQLLLPSYDIGETYVSPEIDTESSNKIRVIVQLEGQPAAVGKYASDIGLRSLAATATEESVNQEQGEFIEDATDQGLNLDINYQYNTVLNGMEITIPANEIPKLAEIPGVKSIQENGTWYPLPIEPSSTDPDSSYDINPIKQIRADLAWAEGLTGKGLKVGVVDTGVDYKHPDISPAYKGGYDSFNRDNDPYEDYPLEGFIGTSHGTHVAGTIIGRAQNTESDIVQKGIAYEADLYAYKVLGRNATEKDPNAVSGSTAQVIDGIEHAIKDGVDVINLSLGSDSNKNVNSPHAIAINNAILSGTIVVVANGNAGPDYYSIGAPATSQLAISVGAVNTESQLYSGALTPQLQDAGSVTTATYNKLDFRVMAWKTGNSDFASIMGDSPIEVVYAGLGKTNDYLNKDVRNKVVLISRGDITYFEKVYYAGLLGAKAVLLFNGNALNGQVDLSDHITGRDGYIPDQLSDSFLFVPTFNLKGIEGRALVRTLQANPDQTLQVSFDDTYDEDTIPGDFVASISARGPNSDSVLGIKPDIMGPGVGVMSTIPAYGGPSYETAYQRFNGTSMATPHISGLALLLKQKYPDWSHFDIRSALTNTAKVLYDQNSMIYNAYEQGAGRANVAAALQTPALLQAVEPITILDPNYNPKKVINYNSSASFGVVLPGSITTKELQLKNISSSEVSYTADIDWHFEHPGVEATLSQSAVSASVGNTTKFQLTLNVEDNAQEGFYEGQITLSSSGAPDLHLPFVAYVGDKQPANGLGIQELALTNSVIYPNKGTQRSTDLSFKLFADDTNFILIEIVDIPTNETIGYYSIDTTDSINEYFSPGEYKFQGLTNKYYAVDNNAVIQNLPNGTYEIYVTAAQLLNFEVVNNDSIAKRPDNSKIAYSANAVLRVDNSTDPVPGGNTGGGTGGGGGGISSPSVPQSGSSNSNTSIVPASAKAIIEQAAKSSIITATTNKAADLTTAKISDNDLKAAIQSIGKSAAAIVINAPVSGESNVNIVLTPEQIKLLNSLEASSSVIINVGGSAISLPVSLLKQSPDGAELVVTIAASDKYKSIFNASGASVIGTPVQFEANWVNNNVKQSIKIPNNVFIKRSFTIPGHVEPGTAGVLYEANGSVSPIASVFQAQKGDSTIVTVSRPGFSVYAAVNRKVNFSDISGSSAAAQITVLANKFIIEGTSADKFSPNNSLTRAEFTALLVRALGLKSAASPNFSDVKTTDWYANDLAAAFEAGLIQGTGANKFSPNAKVTRQELTVILGRTLKLTGQELKATTAVSFADQSQIAAYAKDSVQLLSGAGIISGEQGKNGEVGVYFNPNAATTRETAASSIYHLLKAAGLIE</sequence>
<accession>A0A7W3XQI5</accession>
<feature type="active site" description="Charge relay system" evidence="8 9">
    <location>
        <position position="598"/>
    </location>
</feature>
<keyword evidence="3" id="KW-0964">Secreted</keyword>
<keyword evidence="15" id="KW-1185">Reference proteome</keyword>
<feature type="region of interest" description="Disordered" evidence="11">
    <location>
        <begin position="929"/>
        <end position="966"/>
    </location>
</feature>
<dbReference type="InterPro" id="IPR036852">
    <property type="entry name" value="Peptidase_S8/S53_dom_sf"/>
</dbReference>
<keyword evidence="4 9" id="KW-0645">Protease</keyword>
<dbReference type="GO" id="GO:0006508">
    <property type="term" value="P:proteolysis"/>
    <property type="evidence" value="ECO:0007669"/>
    <property type="project" value="UniProtKB-KW"/>
</dbReference>
<dbReference type="Proteomes" id="UP000567067">
    <property type="component" value="Unassembled WGS sequence"/>
</dbReference>
<evidence type="ECO:0000259" key="13">
    <source>
        <dbReference type="PROSITE" id="PS51272"/>
    </source>
</evidence>